<dbReference type="Proteomes" id="UP000078544">
    <property type="component" value="Unassembled WGS sequence"/>
</dbReference>
<sequence>MARLISVHCAIAIKQFCNDTLPEGVLTPITAKIEHSIQGEYGIKRIGNLDLHLGSLWESHADRKVCVQFFWHGRACSCDRAVECYENSVARKSLVCVLYTVTQSTIGPI</sequence>
<dbReference type="AlphaFoldDB" id="A0A166PGG0"/>
<evidence type="ECO:0000313" key="1">
    <source>
        <dbReference type="EMBL" id="KZZ96570.1"/>
    </source>
</evidence>
<proteinExistence type="predicted"/>
<gene>
    <name evidence="1" type="ORF">AAL_03799</name>
</gene>
<evidence type="ECO:0000313" key="2">
    <source>
        <dbReference type="Proteomes" id="UP000078544"/>
    </source>
</evidence>
<reference evidence="1 2" key="1">
    <citation type="journal article" date="2016" name="Genome Biol. Evol.">
        <title>Divergent and convergent evolution of fungal pathogenicity.</title>
        <authorList>
            <person name="Shang Y."/>
            <person name="Xiao G."/>
            <person name="Zheng P."/>
            <person name="Cen K."/>
            <person name="Zhan S."/>
            <person name="Wang C."/>
        </authorList>
    </citation>
    <scope>NUCLEOTIDE SEQUENCE [LARGE SCALE GENOMIC DNA]</scope>
    <source>
        <strain evidence="1 2">RCEF 2490</strain>
    </source>
</reference>
<protein>
    <submittedName>
        <fullName evidence="1">Uncharacterized protein</fullName>
    </submittedName>
</protein>
<organism evidence="1 2">
    <name type="scientific">Moelleriella libera RCEF 2490</name>
    <dbReference type="NCBI Taxonomy" id="1081109"/>
    <lineage>
        <taxon>Eukaryota</taxon>
        <taxon>Fungi</taxon>
        <taxon>Dikarya</taxon>
        <taxon>Ascomycota</taxon>
        <taxon>Pezizomycotina</taxon>
        <taxon>Sordariomycetes</taxon>
        <taxon>Hypocreomycetidae</taxon>
        <taxon>Hypocreales</taxon>
        <taxon>Clavicipitaceae</taxon>
        <taxon>Moelleriella</taxon>
    </lineage>
</organism>
<accession>A0A166PGG0</accession>
<comment type="caution">
    <text evidence="1">The sequence shown here is derived from an EMBL/GenBank/DDBJ whole genome shotgun (WGS) entry which is preliminary data.</text>
</comment>
<keyword evidence="2" id="KW-1185">Reference proteome</keyword>
<dbReference type="EMBL" id="AZGY01000007">
    <property type="protein sequence ID" value="KZZ96570.1"/>
    <property type="molecule type" value="Genomic_DNA"/>
</dbReference>
<name>A0A166PGG0_9HYPO</name>